<dbReference type="PROSITE" id="PS50118">
    <property type="entry name" value="HMG_BOX_2"/>
    <property type="match status" value="1"/>
</dbReference>
<dbReference type="GO" id="GO:0006357">
    <property type="term" value="P:regulation of transcription by RNA polymerase II"/>
    <property type="evidence" value="ECO:0007669"/>
    <property type="project" value="TreeGrafter"/>
</dbReference>
<dbReference type="EMBL" id="GDHC01002395">
    <property type="protein sequence ID" value="JAQ16234.1"/>
    <property type="molecule type" value="Transcribed_RNA"/>
</dbReference>
<dbReference type="InterPro" id="IPR036910">
    <property type="entry name" value="HMG_box_dom_sf"/>
</dbReference>
<dbReference type="Gene3D" id="1.10.30.10">
    <property type="entry name" value="High mobility group box domain"/>
    <property type="match status" value="1"/>
</dbReference>
<evidence type="ECO:0000313" key="7">
    <source>
        <dbReference type="EMBL" id="JAQ16234.1"/>
    </source>
</evidence>
<feature type="compositionally biased region" description="Low complexity" evidence="4">
    <location>
        <begin position="158"/>
        <end position="169"/>
    </location>
</feature>
<keyword evidence="2 3" id="KW-0539">Nucleus</keyword>
<proteinExistence type="predicted"/>
<dbReference type="CDD" id="cd18315">
    <property type="entry name" value="BTB_POZ_BAB-like"/>
    <property type="match status" value="1"/>
</dbReference>
<dbReference type="PROSITE" id="PS50097">
    <property type="entry name" value="BTB"/>
    <property type="match status" value="1"/>
</dbReference>
<evidence type="ECO:0000256" key="3">
    <source>
        <dbReference type="PROSITE-ProRule" id="PRU00267"/>
    </source>
</evidence>
<dbReference type="SUPFAM" id="SSF54695">
    <property type="entry name" value="POZ domain"/>
    <property type="match status" value="1"/>
</dbReference>
<keyword evidence="3" id="KW-0238">DNA-binding</keyword>
<feature type="region of interest" description="Disordered" evidence="4">
    <location>
        <begin position="514"/>
        <end position="533"/>
    </location>
</feature>
<feature type="DNA-binding region" description="HMG box" evidence="3">
    <location>
        <begin position="473"/>
        <end position="533"/>
    </location>
</feature>
<comment type="subcellular location">
    <subcellularLocation>
        <location evidence="1">Nucleus</location>
    </subcellularLocation>
</comment>
<feature type="domain" description="HMG box" evidence="6">
    <location>
        <begin position="473"/>
        <end position="533"/>
    </location>
</feature>
<dbReference type="GO" id="GO:0003677">
    <property type="term" value="F:DNA binding"/>
    <property type="evidence" value="ECO:0007669"/>
    <property type="project" value="UniProtKB-UniRule"/>
</dbReference>
<feature type="compositionally biased region" description="Basic and acidic residues" evidence="4">
    <location>
        <begin position="261"/>
        <end position="283"/>
    </location>
</feature>
<dbReference type="InterPro" id="IPR000210">
    <property type="entry name" value="BTB/POZ_dom"/>
</dbReference>
<name>A0A146M907_LYGHE</name>
<feature type="compositionally biased region" description="Low complexity" evidence="4">
    <location>
        <begin position="220"/>
        <end position="237"/>
    </location>
</feature>
<evidence type="ECO:0000259" key="5">
    <source>
        <dbReference type="PROSITE" id="PS50097"/>
    </source>
</evidence>
<protein>
    <submittedName>
        <fullName evidence="7">Protein bric-a-brac 2</fullName>
    </submittedName>
</protein>
<dbReference type="GO" id="GO:0005634">
    <property type="term" value="C:nucleus"/>
    <property type="evidence" value="ECO:0007669"/>
    <property type="project" value="UniProtKB-SubCell"/>
</dbReference>
<feature type="region of interest" description="Disordered" evidence="4">
    <location>
        <begin position="133"/>
        <end position="175"/>
    </location>
</feature>
<evidence type="ECO:0000259" key="6">
    <source>
        <dbReference type="PROSITE" id="PS50118"/>
    </source>
</evidence>
<evidence type="ECO:0000256" key="1">
    <source>
        <dbReference type="ARBA" id="ARBA00004123"/>
    </source>
</evidence>
<dbReference type="PANTHER" id="PTHR23110:SF109">
    <property type="entry name" value="FI07618P-RELATED"/>
    <property type="match status" value="1"/>
</dbReference>
<dbReference type="SMART" id="SM00225">
    <property type="entry name" value="BTB"/>
    <property type="match status" value="1"/>
</dbReference>
<dbReference type="InterPro" id="IPR009071">
    <property type="entry name" value="HMG_box_dom"/>
</dbReference>
<feature type="compositionally biased region" description="Basic and acidic residues" evidence="4">
    <location>
        <begin position="517"/>
        <end position="533"/>
    </location>
</feature>
<feature type="region of interest" description="Disordered" evidence="4">
    <location>
        <begin position="187"/>
        <end position="478"/>
    </location>
</feature>
<dbReference type="Gene3D" id="3.30.710.10">
    <property type="entry name" value="Potassium Channel Kv1.1, Chain A"/>
    <property type="match status" value="1"/>
</dbReference>
<dbReference type="CDD" id="cd00084">
    <property type="entry name" value="HMG-box_SF"/>
    <property type="match status" value="1"/>
</dbReference>
<dbReference type="AlphaFoldDB" id="A0A146M907"/>
<organism evidence="7">
    <name type="scientific">Lygus hesperus</name>
    <name type="common">Western plant bug</name>
    <dbReference type="NCBI Taxonomy" id="30085"/>
    <lineage>
        <taxon>Eukaryota</taxon>
        <taxon>Metazoa</taxon>
        <taxon>Ecdysozoa</taxon>
        <taxon>Arthropoda</taxon>
        <taxon>Hexapoda</taxon>
        <taxon>Insecta</taxon>
        <taxon>Pterygota</taxon>
        <taxon>Neoptera</taxon>
        <taxon>Paraneoptera</taxon>
        <taxon>Hemiptera</taxon>
        <taxon>Heteroptera</taxon>
        <taxon>Panheteroptera</taxon>
        <taxon>Cimicomorpha</taxon>
        <taxon>Miridae</taxon>
        <taxon>Mirini</taxon>
        <taxon>Lygus</taxon>
    </lineage>
</organism>
<dbReference type="InterPro" id="IPR051095">
    <property type="entry name" value="Dros_DevTransReg"/>
</dbReference>
<dbReference type="SUPFAM" id="SSF47095">
    <property type="entry name" value="HMG-box"/>
    <property type="match status" value="1"/>
</dbReference>
<gene>
    <name evidence="7" type="primary">bab2_3</name>
    <name evidence="7" type="ORF">g.72178</name>
</gene>
<dbReference type="PANTHER" id="PTHR23110">
    <property type="entry name" value="BTB DOMAIN TRANSCRIPTION FACTOR"/>
    <property type="match status" value="1"/>
</dbReference>
<feature type="compositionally biased region" description="Polar residues" evidence="4">
    <location>
        <begin position="247"/>
        <end position="260"/>
    </location>
</feature>
<evidence type="ECO:0000256" key="2">
    <source>
        <dbReference type="ARBA" id="ARBA00023242"/>
    </source>
</evidence>
<reference evidence="7" key="1">
    <citation type="journal article" date="2016" name="Gigascience">
        <title>De novo construction of an expanded transcriptome assembly for the western tarnished plant bug, Lygus hesperus.</title>
        <authorList>
            <person name="Tassone E.E."/>
            <person name="Geib S.M."/>
            <person name="Hall B."/>
            <person name="Fabrick J.A."/>
            <person name="Brent C.S."/>
            <person name="Hull J.J."/>
        </authorList>
    </citation>
    <scope>NUCLEOTIDE SEQUENCE</scope>
</reference>
<sequence length="533" mass="58980">MDRSVYCTVRWSNHSNNVNRFLSVNYAEEKYTDVALACDGHILKAHKMILAGCSPYFEDLFSMYSVANLCVAVEGIAYPILQLVLEFMYSGEIRVKHSELENLVKAGVKLKVKGLDAIKLNDLARGAERTTVIARPTDSNPNHKVVKVSRPVPPSAPKSPQKPADPAPSVNITSPHRMEPLQVQQERLKPIPKPVTYYGQKPGATSTPVAKHKQDFVNVSLEGSKSSGSPSKQKLSGDIPKSDKDQSPATSPTKPGTLSSESKRKVGEWLDSLERTDKKKDGEEAVPEAAPRQTRKRATKPYAARAAKEPKVPRAVKRLRGTNGVEGDGDPRELLTPELGEEADPDPIEAPEKALSPLKETPVKNIPEPETQSAEKEDAPAVNPQLKEEVTSAIDSEEPHQDDVEPAPVIKKKEEITTTRSRTIKKPARMADAEFEFDTEVVHTKKRRTRKTDEPEESPEGEAGQTPEVPSSPKKRKGGFFSFCADFRATVQGQFPGENRKEINKRLGILWQQLDQAGKDKYQDPDSRPKKDK</sequence>
<feature type="compositionally biased region" description="Acidic residues" evidence="4">
    <location>
        <begin position="339"/>
        <end position="349"/>
    </location>
</feature>
<feature type="domain" description="BTB" evidence="5">
    <location>
        <begin position="32"/>
        <end position="97"/>
    </location>
</feature>
<evidence type="ECO:0000256" key="4">
    <source>
        <dbReference type="SAM" id="MobiDB-lite"/>
    </source>
</evidence>
<dbReference type="InterPro" id="IPR011333">
    <property type="entry name" value="SKP1/BTB/POZ_sf"/>
</dbReference>
<dbReference type="Pfam" id="PF00651">
    <property type="entry name" value="BTB"/>
    <property type="match status" value="1"/>
</dbReference>
<dbReference type="Pfam" id="PF00505">
    <property type="entry name" value="HMG_box"/>
    <property type="match status" value="1"/>
</dbReference>
<accession>A0A146M907</accession>